<feature type="region of interest" description="Disordered" evidence="5">
    <location>
        <begin position="327"/>
        <end position="409"/>
    </location>
</feature>
<protein>
    <recommendedName>
        <fullName evidence="6">HTH APSES-type domain-containing protein</fullName>
    </recommendedName>
</protein>
<dbReference type="OMA" id="WIPFVRA"/>
<organism evidence="7 8">
    <name type="scientific">Mucor circinelloides f. circinelloides (strain 1006PhL)</name>
    <name type="common">Mucormycosis agent</name>
    <name type="synonym">Calyptromyces circinelloides</name>
    <dbReference type="NCBI Taxonomy" id="1220926"/>
    <lineage>
        <taxon>Eukaryota</taxon>
        <taxon>Fungi</taxon>
        <taxon>Fungi incertae sedis</taxon>
        <taxon>Mucoromycota</taxon>
        <taxon>Mucoromycotina</taxon>
        <taxon>Mucoromycetes</taxon>
        <taxon>Mucorales</taxon>
        <taxon>Mucorineae</taxon>
        <taxon>Mucoraceae</taxon>
        <taxon>Mucor</taxon>
    </lineage>
</organism>
<dbReference type="OrthoDB" id="5407653at2759"/>
<feature type="compositionally biased region" description="Polar residues" evidence="5">
    <location>
        <begin position="277"/>
        <end position="288"/>
    </location>
</feature>
<proteinExistence type="inferred from homology"/>
<reference evidence="8" key="1">
    <citation type="submission" date="2013-05" db="EMBL/GenBank/DDBJ databases">
        <title>The Genome sequence of Mucor circinelloides f. circinelloides 1006PhL.</title>
        <authorList>
            <consortium name="The Broad Institute Genomics Platform"/>
            <person name="Cuomo C."/>
            <person name="Earl A."/>
            <person name="Findley K."/>
            <person name="Lee S.C."/>
            <person name="Walker B."/>
            <person name="Young S."/>
            <person name="Zeng Q."/>
            <person name="Gargeya S."/>
            <person name="Fitzgerald M."/>
            <person name="Haas B."/>
            <person name="Abouelleil A."/>
            <person name="Allen A.W."/>
            <person name="Alvarado L."/>
            <person name="Arachchi H.M."/>
            <person name="Berlin A.M."/>
            <person name="Chapman S.B."/>
            <person name="Gainer-Dewar J."/>
            <person name="Goldberg J."/>
            <person name="Griggs A."/>
            <person name="Gujja S."/>
            <person name="Hansen M."/>
            <person name="Howarth C."/>
            <person name="Imamovic A."/>
            <person name="Ireland A."/>
            <person name="Larimer J."/>
            <person name="McCowan C."/>
            <person name="Murphy C."/>
            <person name="Pearson M."/>
            <person name="Poon T.W."/>
            <person name="Priest M."/>
            <person name="Roberts A."/>
            <person name="Saif S."/>
            <person name="Shea T."/>
            <person name="Sisk P."/>
            <person name="Sykes S."/>
            <person name="Wortman J."/>
            <person name="Nusbaum C."/>
            <person name="Birren B."/>
        </authorList>
    </citation>
    <scope>NUCLEOTIDE SEQUENCE [LARGE SCALE GENOMIC DNA]</scope>
    <source>
        <strain evidence="8">1006PhL</strain>
    </source>
</reference>
<keyword evidence="4" id="KW-0804">Transcription</keyword>
<keyword evidence="3" id="KW-0238">DNA-binding</keyword>
<dbReference type="InterPro" id="IPR003163">
    <property type="entry name" value="Tscrpt_reg_HTH_APSES-type"/>
</dbReference>
<dbReference type="eggNOG" id="ENOG502QW2C">
    <property type="taxonomic scope" value="Eukaryota"/>
</dbReference>
<dbReference type="PANTHER" id="PTHR47792:SF1">
    <property type="entry name" value="PROTEIN SOK2-RELATED"/>
    <property type="match status" value="1"/>
</dbReference>
<dbReference type="GO" id="GO:0005634">
    <property type="term" value="C:nucleus"/>
    <property type="evidence" value="ECO:0007669"/>
    <property type="project" value="TreeGrafter"/>
</dbReference>
<evidence type="ECO:0000256" key="2">
    <source>
        <dbReference type="ARBA" id="ARBA00023015"/>
    </source>
</evidence>
<dbReference type="SMART" id="SM01252">
    <property type="entry name" value="KilA-N"/>
    <property type="match status" value="1"/>
</dbReference>
<dbReference type="InParanoid" id="S2JWF0"/>
<dbReference type="InterPro" id="IPR036887">
    <property type="entry name" value="HTH_APSES_sf"/>
</dbReference>
<accession>S2JWF0</accession>
<feature type="domain" description="HTH APSES-type" evidence="6">
    <location>
        <begin position="149"/>
        <end position="255"/>
    </location>
</feature>
<feature type="compositionally biased region" description="Low complexity" evidence="5">
    <location>
        <begin position="263"/>
        <end position="276"/>
    </location>
</feature>
<feature type="compositionally biased region" description="Low complexity" evidence="5">
    <location>
        <begin position="353"/>
        <end position="365"/>
    </location>
</feature>
<dbReference type="PANTHER" id="PTHR47792">
    <property type="entry name" value="PROTEIN SOK2-RELATED"/>
    <property type="match status" value="1"/>
</dbReference>
<evidence type="ECO:0000256" key="4">
    <source>
        <dbReference type="ARBA" id="ARBA00023163"/>
    </source>
</evidence>
<feature type="region of interest" description="Disordered" evidence="5">
    <location>
        <begin position="263"/>
        <end position="288"/>
    </location>
</feature>
<feature type="compositionally biased region" description="Pro residues" evidence="5">
    <location>
        <begin position="79"/>
        <end position="88"/>
    </location>
</feature>
<dbReference type="InterPro" id="IPR029790">
    <property type="entry name" value="EFG1/Phd1/StuA"/>
</dbReference>
<evidence type="ECO:0000313" key="7">
    <source>
        <dbReference type="EMBL" id="EPB87128.1"/>
    </source>
</evidence>
<dbReference type="Pfam" id="PF04383">
    <property type="entry name" value="KilA-N"/>
    <property type="match status" value="1"/>
</dbReference>
<feature type="compositionally biased region" description="Polar residues" evidence="5">
    <location>
        <begin position="379"/>
        <end position="392"/>
    </location>
</feature>
<dbReference type="STRING" id="1220926.S2JWF0"/>
<feature type="compositionally biased region" description="Polar residues" evidence="5">
    <location>
        <begin position="1"/>
        <end position="18"/>
    </location>
</feature>
<evidence type="ECO:0000256" key="5">
    <source>
        <dbReference type="SAM" id="MobiDB-lite"/>
    </source>
</evidence>
<evidence type="ECO:0000256" key="1">
    <source>
        <dbReference type="ARBA" id="ARBA00007247"/>
    </source>
</evidence>
<feature type="compositionally biased region" description="Polar residues" evidence="5">
    <location>
        <begin position="400"/>
        <end position="409"/>
    </location>
</feature>
<dbReference type="GO" id="GO:0043565">
    <property type="term" value="F:sequence-specific DNA binding"/>
    <property type="evidence" value="ECO:0007669"/>
    <property type="project" value="TreeGrafter"/>
</dbReference>
<name>S2JWF0_MUCC1</name>
<dbReference type="SUPFAM" id="SSF54616">
    <property type="entry name" value="DNA-binding domain of Mlu1-box binding protein MBP1"/>
    <property type="match status" value="1"/>
</dbReference>
<dbReference type="AlphaFoldDB" id="S2JWF0"/>
<evidence type="ECO:0000259" key="6">
    <source>
        <dbReference type="PROSITE" id="PS51299"/>
    </source>
</evidence>
<keyword evidence="8" id="KW-1185">Reference proteome</keyword>
<feature type="compositionally biased region" description="Polar residues" evidence="5">
    <location>
        <begin position="331"/>
        <end position="347"/>
    </location>
</feature>
<dbReference type="GO" id="GO:0045944">
    <property type="term" value="P:positive regulation of transcription by RNA polymerase II"/>
    <property type="evidence" value="ECO:0007669"/>
    <property type="project" value="TreeGrafter"/>
</dbReference>
<dbReference type="GO" id="GO:0003700">
    <property type="term" value="F:DNA-binding transcription factor activity"/>
    <property type="evidence" value="ECO:0007669"/>
    <property type="project" value="TreeGrafter"/>
</dbReference>
<gene>
    <name evidence="7" type="ORF">HMPREF1544_06054</name>
</gene>
<evidence type="ECO:0000256" key="3">
    <source>
        <dbReference type="ARBA" id="ARBA00023125"/>
    </source>
</evidence>
<dbReference type="VEuPathDB" id="FungiDB:HMPREF1544_06054"/>
<dbReference type="Proteomes" id="UP000014254">
    <property type="component" value="Unassembled WGS sequence"/>
</dbReference>
<comment type="similarity">
    <text evidence="1">Belongs to the EFG1/PHD1/stuA family.</text>
</comment>
<dbReference type="EMBL" id="KE123974">
    <property type="protein sequence ID" value="EPB87128.1"/>
    <property type="molecule type" value="Genomic_DNA"/>
</dbReference>
<feature type="region of interest" description="Disordered" evidence="5">
    <location>
        <begin position="1"/>
        <end position="52"/>
    </location>
</feature>
<dbReference type="Gene3D" id="3.10.260.10">
    <property type="entry name" value="Transcription regulator HTH, APSES-type DNA-binding domain"/>
    <property type="match status" value="1"/>
</dbReference>
<feature type="region of interest" description="Disordered" evidence="5">
    <location>
        <begin position="73"/>
        <end position="95"/>
    </location>
</feature>
<dbReference type="InterPro" id="IPR018004">
    <property type="entry name" value="KilA/APSES_HTH"/>
</dbReference>
<dbReference type="PROSITE" id="PS51299">
    <property type="entry name" value="HTH_APSES"/>
    <property type="match status" value="1"/>
</dbReference>
<keyword evidence="2" id="KW-0805">Transcription regulation</keyword>
<evidence type="ECO:0000313" key="8">
    <source>
        <dbReference type="Proteomes" id="UP000014254"/>
    </source>
</evidence>
<feature type="compositionally biased region" description="Polar residues" evidence="5">
    <location>
        <begin position="27"/>
        <end position="52"/>
    </location>
</feature>
<sequence>MQSSSRHQQEQHVYNNDFSSSSPSQSHHTNNPLQQSPARQSDMSSHWQQNEDNGWNRSLSLINNTRLSSINSTTISSPSLPPLPPVPSSTPSLLQSRFYPTSSSINTMPSSTSHLFQPYPTLSRSSSYLNQSSYASKASGNHKPLGRPRLTTTLWEDESTICYQVDCRGICVARRQDNNMINGTKLLNVAGMSRGKRDGILKNERGRVVVKVGAMHLKGVWIPFVRAKALANQFKIQDILHPIFSDDPASYLYPSHLHQMNRFNNSNSSSNHHFNNAKSPNQTSFYKTYSPYPTSTSALDLLATTRDASSVVDDIVPQVSDTYGIYHHHQQQQPRGSNNNDSSYNQHQTDHPSSATTTTTTTASTNVKSPSFLADHSTVDTSHSNQDSVQKRSNYRHSQDQQANGTRSAASNVIYGASPQHNSYYQHDNAYNNHNMTSPIPSSNSNDIMYKTATTTAASSSSTSPSLQSTNTTLVVAKTMSKPFW</sequence>